<dbReference type="GO" id="GO:0005975">
    <property type="term" value="P:carbohydrate metabolic process"/>
    <property type="evidence" value="ECO:0007669"/>
    <property type="project" value="InterPro"/>
</dbReference>
<proteinExistence type="inferred from homology"/>
<dbReference type="Gene3D" id="2.115.10.20">
    <property type="entry name" value="Glycosyl hydrolase domain, family 43"/>
    <property type="match status" value="1"/>
</dbReference>
<organism evidence="8 9">
    <name type="scientific">Prauserella shujinwangii</name>
    <dbReference type="NCBI Taxonomy" id="1453103"/>
    <lineage>
        <taxon>Bacteria</taxon>
        <taxon>Bacillati</taxon>
        <taxon>Actinomycetota</taxon>
        <taxon>Actinomycetes</taxon>
        <taxon>Pseudonocardiales</taxon>
        <taxon>Pseudonocardiaceae</taxon>
        <taxon>Prauserella</taxon>
    </lineage>
</organism>
<dbReference type="InterPro" id="IPR006710">
    <property type="entry name" value="Glyco_hydro_43"/>
</dbReference>
<dbReference type="OrthoDB" id="9758923at2"/>
<evidence type="ECO:0000313" key="8">
    <source>
        <dbReference type="EMBL" id="PRX43878.1"/>
    </source>
</evidence>
<dbReference type="Proteomes" id="UP000238362">
    <property type="component" value="Unassembled WGS sequence"/>
</dbReference>
<dbReference type="CDD" id="cd08999">
    <property type="entry name" value="GH43_ABN-like"/>
    <property type="match status" value="1"/>
</dbReference>
<dbReference type="RefSeq" id="WP_106181811.1">
    <property type="nucleotide sequence ID" value="NZ_PVNH01000013.1"/>
</dbReference>
<evidence type="ECO:0000313" key="9">
    <source>
        <dbReference type="Proteomes" id="UP000238362"/>
    </source>
</evidence>
<dbReference type="AlphaFoldDB" id="A0A2T0LLK8"/>
<feature type="signal peptide" evidence="7">
    <location>
        <begin position="1"/>
        <end position="25"/>
    </location>
</feature>
<evidence type="ECO:0000256" key="6">
    <source>
        <dbReference type="RuleBase" id="RU361187"/>
    </source>
</evidence>
<evidence type="ECO:0000256" key="5">
    <source>
        <dbReference type="PIRSR" id="PIRSR606710-2"/>
    </source>
</evidence>
<dbReference type="InterPro" id="IPR023296">
    <property type="entry name" value="Glyco_hydro_beta-prop_sf"/>
</dbReference>
<dbReference type="PANTHER" id="PTHR42812:SF5">
    <property type="entry name" value="ENDO-ARABINASE"/>
    <property type="match status" value="1"/>
</dbReference>
<evidence type="ECO:0000256" key="4">
    <source>
        <dbReference type="PIRSR" id="PIRSR606710-1"/>
    </source>
</evidence>
<sequence length="316" mass="33789">MRTRLLNLLLSVLTGSAVLAPGAPAAEPRLLLDANFPDPDVNRFGSHYYGYATGTRDTRAPVATAPSPAGPWRARGDALPERPAWMARKSGIWAPDVVRRADGDYLMYFSGARGADGTMCIGAAVAGSPLGPFRPVGRKPVVCDPRDDGNIDPAAFTTADGRRFLLYKANGHEGEPAILYLQRVGPGGIRPVGDRVELLRADHPDEHGIVEAPTLVRLPSRYVLFYSADHFTSPGYRTTYATAPALTGPYTKSGAPFISRRVLGANVDGPGSADVLPGPGGTHAFFHAWRGPDRGYRALYTVEMHFDNGRPVLGGS</sequence>
<comment type="caution">
    <text evidence="8">The sequence shown here is derived from an EMBL/GenBank/DDBJ whole genome shotgun (WGS) entry which is preliminary data.</text>
</comment>
<dbReference type="SUPFAM" id="SSF75005">
    <property type="entry name" value="Arabinanase/levansucrase/invertase"/>
    <property type="match status" value="1"/>
</dbReference>
<keyword evidence="2 6" id="KW-0378">Hydrolase</keyword>
<protein>
    <submittedName>
        <fullName evidence="8">Glycosyl hydrolase family 43</fullName>
    </submittedName>
</protein>
<gene>
    <name evidence="8" type="ORF">B0I33_11341</name>
</gene>
<feature type="site" description="Important for catalytic activity, responsible for pKa modulation of the active site Glu and correct orientation of both the proton donor and substrate" evidence="5">
    <location>
        <position position="152"/>
    </location>
</feature>
<evidence type="ECO:0000256" key="2">
    <source>
        <dbReference type="ARBA" id="ARBA00022801"/>
    </source>
</evidence>
<evidence type="ECO:0000256" key="3">
    <source>
        <dbReference type="ARBA" id="ARBA00023295"/>
    </source>
</evidence>
<keyword evidence="7" id="KW-0732">Signal</keyword>
<feature type="active site" description="Proton donor" evidence="4">
    <location>
        <position position="211"/>
    </location>
</feature>
<reference evidence="8 9" key="1">
    <citation type="submission" date="2018-03" db="EMBL/GenBank/DDBJ databases">
        <title>Genomic Encyclopedia of Type Strains, Phase III (KMG-III): the genomes of soil and plant-associated and newly described type strains.</title>
        <authorList>
            <person name="Whitman W."/>
        </authorList>
    </citation>
    <scope>NUCLEOTIDE SEQUENCE [LARGE SCALE GENOMIC DNA]</scope>
    <source>
        <strain evidence="8 9">CGMCC 4.7125</strain>
    </source>
</reference>
<feature type="active site" description="Proton acceptor" evidence="4">
    <location>
        <position position="38"/>
    </location>
</feature>
<accession>A0A2T0LLK8</accession>
<evidence type="ECO:0000256" key="1">
    <source>
        <dbReference type="ARBA" id="ARBA00009865"/>
    </source>
</evidence>
<feature type="chain" id="PRO_5015462149" evidence="7">
    <location>
        <begin position="26"/>
        <end position="316"/>
    </location>
</feature>
<dbReference type="GO" id="GO:0004553">
    <property type="term" value="F:hydrolase activity, hydrolyzing O-glycosyl compounds"/>
    <property type="evidence" value="ECO:0007669"/>
    <property type="project" value="InterPro"/>
</dbReference>
<evidence type="ECO:0000256" key="7">
    <source>
        <dbReference type="SAM" id="SignalP"/>
    </source>
</evidence>
<dbReference type="EMBL" id="PVNH01000013">
    <property type="protein sequence ID" value="PRX43878.1"/>
    <property type="molecule type" value="Genomic_DNA"/>
</dbReference>
<dbReference type="InterPro" id="IPR051795">
    <property type="entry name" value="Glycosyl_Hydrlase_43"/>
</dbReference>
<dbReference type="PANTHER" id="PTHR42812">
    <property type="entry name" value="BETA-XYLOSIDASE"/>
    <property type="match status" value="1"/>
</dbReference>
<keyword evidence="3 6" id="KW-0326">Glycosidase</keyword>
<dbReference type="Pfam" id="PF04616">
    <property type="entry name" value="Glyco_hydro_43"/>
    <property type="match status" value="1"/>
</dbReference>
<comment type="similarity">
    <text evidence="1 6">Belongs to the glycosyl hydrolase 43 family.</text>
</comment>
<keyword evidence="9" id="KW-1185">Reference proteome</keyword>
<name>A0A2T0LLK8_9PSEU</name>